<accession>A0A3S1D2T4</accession>
<gene>
    <name evidence="1" type="ORF">DSM106972_059420</name>
</gene>
<dbReference type="AlphaFoldDB" id="A0A3S1D2T4"/>
<evidence type="ECO:0000313" key="2">
    <source>
        <dbReference type="Proteomes" id="UP000271624"/>
    </source>
</evidence>
<dbReference type="OrthoDB" id="5197894at2"/>
<name>A0A3S1D2T4_9CYAN</name>
<dbReference type="Proteomes" id="UP000271624">
    <property type="component" value="Unassembled WGS sequence"/>
</dbReference>
<evidence type="ECO:0000313" key="1">
    <source>
        <dbReference type="EMBL" id="RUT02464.1"/>
    </source>
</evidence>
<sequence length="85" mass="9043">MNINVQIERLILDGVSVPHAQRPLLQTAVEVELGRLLAVGGLAPNLVEGGAVPRVNADSMEIADTSNYTEMGQQIARAVYRGMGS</sequence>
<dbReference type="RefSeq" id="WP_127084175.1">
    <property type="nucleotide sequence ID" value="NZ_RSCL01000016.1"/>
</dbReference>
<proteinExistence type="predicted"/>
<reference evidence="1" key="1">
    <citation type="submission" date="2018-12" db="EMBL/GenBank/DDBJ databases">
        <authorList>
            <person name="Will S."/>
            <person name="Neumann-Schaal M."/>
            <person name="Henke P."/>
        </authorList>
    </citation>
    <scope>NUCLEOTIDE SEQUENCE</scope>
    <source>
        <strain evidence="1">PCC 7102</strain>
    </source>
</reference>
<reference evidence="1" key="2">
    <citation type="journal article" date="2019" name="Genome Biol. Evol.">
        <title>Day and night: Metabolic profiles and evolutionary relationships of six axenic non-marine cyanobacteria.</title>
        <authorList>
            <person name="Will S.E."/>
            <person name="Henke P."/>
            <person name="Boedeker C."/>
            <person name="Huang S."/>
            <person name="Brinkmann H."/>
            <person name="Rohde M."/>
            <person name="Jarek M."/>
            <person name="Friedl T."/>
            <person name="Seufert S."/>
            <person name="Schumacher M."/>
            <person name="Overmann J."/>
            <person name="Neumann-Schaal M."/>
            <person name="Petersen J."/>
        </authorList>
    </citation>
    <scope>NUCLEOTIDE SEQUENCE [LARGE SCALE GENOMIC DNA]</scope>
    <source>
        <strain evidence="1">PCC 7102</strain>
    </source>
</reference>
<organism evidence="1 2">
    <name type="scientific">Dulcicalothrix desertica PCC 7102</name>
    <dbReference type="NCBI Taxonomy" id="232991"/>
    <lineage>
        <taxon>Bacteria</taxon>
        <taxon>Bacillati</taxon>
        <taxon>Cyanobacteriota</taxon>
        <taxon>Cyanophyceae</taxon>
        <taxon>Nostocales</taxon>
        <taxon>Calotrichaceae</taxon>
        <taxon>Dulcicalothrix</taxon>
    </lineage>
</organism>
<keyword evidence="2" id="KW-1185">Reference proteome</keyword>
<protein>
    <submittedName>
        <fullName evidence="1">Uncharacterized protein</fullName>
    </submittedName>
</protein>
<dbReference type="EMBL" id="RSCL01000016">
    <property type="protein sequence ID" value="RUT02464.1"/>
    <property type="molecule type" value="Genomic_DNA"/>
</dbReference>
<comment type="caution">
    <text evidence="1">The sequence shown here is derived from an EMBL/GenBank/DDBJ whole genome shotgun (WGS) entry which is preliminary data.</text>
</comment>